<feature type="transmembrane region" description="Helical" evidence="1">
    <location>
        <begin position="6"/>
        <end position="23"/>
    </location>
</feature>
<gene>
    <name evidence="2" type="ORF">JF543_02925</name>
</gene>
<keyword evidence="1" id="KW-0472">Membrane</keyword>
<dbReference type="EMBL" id="JAEMWU010000001">
    <property type="protein sequence ID" value="MBN8204909.1"/>
    <property type="molecule type" value="Genomic_DNA"/>
</dbReference>
<comment type="caution">
    <text evidence="2">The sequence shown here is derived from an EMBL/GenBank/DDBJ whole genome shotgun (WGS) entry which is preliminary data.</text>
</comment>
<organism evidence="2 3">
    <name type="scientific">Microbacterium esteraromaticum</name>
    <dbReference type="NCBI Taxonomy" id="57043"/>
    <lineage>
        <taxon>Bacteria</taxon>
        <taxon>Bacillati</taxon>
        <taxon>Actinomycetota</taxon>
        <taxon>Actinomycetes</taxon>
        <taxon>Micrococcales</taxon>
        <taxon>Microbacteriaceae</taxon>
        <taxon>Microbacterium</taxon>
    </lineage>
</organism>
<reference evidence="2" key="1">
    <citation type="submission" date="2020-12" db="EMBL/GenBank/DDBJ databases">
        <title>PHA producing bacteria isolated from mangrove.</title>
        <authorList>
            <person name="Zheng W."/>
            <person name="Yu S."/>
            <person name="Huang Y."/>
        </authorList>
    </citation>
    <scope>NUCLEOTIDE SEQUENCE</scope>
    <source>
        <strain evidence="2">GN8-5</strain>
    </source>
</reference>
<feature type="transmembrane region" description="Helical" evidence="1">
    <location>
        <begin position="55"/>
        <end position="78"/>
    </location>
</feature>
<dbReference type="AlphaFoldDB" id="A0A939IUD5"/>
<dbReference type="InterPro" id="IPR025962">
    <property type="entry name" value="SdpI/YhfL"/>
</dbReference>
<keyword evidence="1" id="KW-1133">Transmembrane helix</keyword>
<sequence>MIIAISTAIPLLIAGVIMVWTAYRAYRRALPMNFWTGIRTTMTLRSEDAWSHGHAAAAIPIAIGGFGLIAAAATAVFVGEDYAIGAAAVGCAWIAIWLVIGSVVAGKAARQAENSPSD</sequence>
<name>A0A939IUD5_9MICO</name>
<proteinExistence type="predicted"/>
<evidence type="ECO:0000313" key="3">
    <source>
        <dbReference type="Proteomes" id="UP000664385"/>
    </source>
</evidence>
<dbReference type="Proteomes" id="UP000664385">
    <property type="component" value="Unassembled WGS sequence"/>
</dbReference>
<feature type="transmembrane region" description="Helical" evidence="1">
    <location>
        <begin position="84"/>
        <end position="105"/>
    </location>
</feature>
<accession>A0A939IUD5</accession>
<dbReference type="Pfam" id="PF13630">
    <property type="entry name" value="SdpI"/>
    <property type="match status" value="1"/>
</dbReference>
<protein>
    <submittedName>
        <fullName evidence="2">SdpI family protein</fullName>
    </submittedName>
</protein>
<evidence type="ECO:0000313" key="2">
    <source>
        <dbReference type="EMBL" id="MBN8204909.1"/>
    </source>
</evidence>
<evidence type="ECO:0000256" key="1">
    <source>
        <dbReference type="SAM" id="Phobius"/>
    </source>
</evidence>
<dbReference type="RefSeq" id="WP_206821266.1">
    <property type="nucleotide sequence ID" value="NZ_CP063379.1"/>
</dbReference>
<keyword evidence="1" id="KW-0812">Transmembrane</keyword>